<comment type="caution">
    <text evidence="1">The sequence shown here is derived from an EMBL/GenBank/DDBJ whole genome shotgun (WGS) entry which is preliminary data.</text>
</comment>
<keyword evidence="2" id="KW-1185">Reference proteome</keyword>
<dbReference type="EMBL" id="BEZZ01150615">
    <property type="protein sequence ID" value="GCC45344.1"/>
    <property type="molecule type" value="Genomic_DNA"/>
</dbReference>
<sequence>MTDVQLVGHAHAAVQLHRLICHELAGIADLGLGARSQPREAGLTLAEAERQMLHQRQRLLMRDEHVDHPVLQHLEAADRDAELLARLGIFQCRVVQLADRADRLGTERTDRAVAAGFQRGDALAFLAEQFSTHAAQADLGGTASVDRLEAG</sequence>
<reference evidence="1 2" key="1">
    <citation type="journal article" date="2018" name="Nat. Ecol. Evol.">
        <title>Shark genomes provide insights into elasmobranch evolution and the origin of vertebrates.</title>
        <authorList>
            <person name="Hara Y"/>
            <person name="Yamaguchi K"/>
            <person name="Onimaru K"/>
            <person name="Kadota M"/>
            <person name="Koyanagi M"/>
            <person name="Keeley SD"/>
            <person name="Tatsumi K"/>
            <person name="Tanaka K"/>
            <person name="Motone F"/>
            <person name="Kageyama Y"/>
            <person name="Nozu R"/>
            <person name="Adachi N"/>
            <person name="Nishimura O"/>
            <person name="Nakagawa R"/>
            <person name="Tanegashima C"/>
            <person name="Kiyatake I"/>
            <person name="Matsumoto R"/>
            <person name="Murakumo K"/>
            <person name="Nishida K"/>
            <person name="Terakita A"/>
            <person name="Kuratani S"/>
            <person name="Sato K"/>
            <person name="Hyodo S Kuraku.S."/>
        </authorList>
    </citation>
    <scope>NUCLEOTIDE SEQUENCE [LARGE SCALE GENOMIC DNA]</scope>
</reference>
<organism evidence="1 2">
    <name type="scientific">Chiloscyllium punctatum</name>
    <name type="common">Brownbanded bambooshark</name>
    <name type="synonym">Hemiscyllium punctatum</name>
    <dbReference type="NCBI Taxonomy" id="137246"/>
    <lineage>
        <taxon>Eukaryota</taxon>
        <taxon>Metazoa</taxon>
        <taxon>Chordata</taxon>
        <taxon>Craniata</taxon>
        <taxon>Vertebrata</taxon>
        <taxon>Chondrichthyes</taxon>
        <taxon>Elasmobranchii</taxon>
        <taxon>Galeomorphii</taxon>
        <taxon>Galeoidea</taxon>
        <taxon>Orectolobiformes</taxon>
        <taxon>Hemiscylliidae</taxon>
        <taxon>Chiloscyllium</taxon>
    </lineage>
</organism>
<dbReference type="Proteomes" id="UP000287033">
    <property type="component" value="Unassembled WGS sequence"/>
</dbReference>
<evidence type="ECO:0000313" key="2">
    <source>
        <dbReference type="Proteomes" id="UP000287033"/>
    </source>
</evidence>
<gene>
    <name evidence="1" type="ORF">chiPu_0029193</name>
</gene>
<dbReference type="AlphaFoldDB" id="A0A401TRS3"/>
<protein>
    <submittedName>
        <fullName evidence="1">Uncharacterized protein</fullName>
    </submittedName>
</protein>
<accession>A0A401TRS3</accession>
<name>A0A401TRS3_CHIPU</name>
<proteinExistence type="predicted"/>
<evidence type="ECO:0000313" key="1">
    <source>
        <dbReference type="EMBL" id="GCC45344.1"/>
    </source>
</evidence>